<dbReference type="STRING" id="97359.A0A550C6S7"/>
<evidence type="ECO:0000259" key="5">
    <source>
        <dbReference type="Pfam" id="PF01979"/>
    </source>
</evidence>
<dbReference type="GO" id="GO:0046098">
    <property type="term" value="P:guanine metabolic process"/>
    <property type="evidence" value="ECO:0007669"/>
    <property type="project" value="TreeGrafter"/>
</dbReference>
<dbReference type="PANTHER" id="PTHR11271">
    <property type="entry name" value="GUANINE DEAMINASE"/>
    <property type="match status" value="1"/>
</dbReference>
<comment type="cofactor">
    <cofactor evidence="1">
        <name>Zn(2+)</name>
        <dbReference type="ChEBI" id="CHEBI:29105"/>
    </cofactor>
</comment>
<name>A0A550C6S7_9AGAR</name>
<feature type="domain" description="Amidohydrolase-related" evidence="5">
    <location>
        <begin position="62"/>
        <end position="405"/>
    </location>
</feature>
<evidence type="ECO:0000256" key="1">
    <source>
        <dbReference type="ARBA" id="ARBA00001947"/>
    </source>
</evidence>
<dbReference type="GO" id="GO:0005829">
    <property type="term" value="C:cytosol"/>
    <property type="evidence" value="ECO:0007669"/>
    <property type="project" value="TreeGrafter"/>
</dbReference>
<dbReference type="GO" id="GO:0008892">
    <property type="term" value="F:guanine deaminase activity"/>
    <property type="evidence" value="ECO:0007669"/>
    <property type="project" value="TreeGrafter"/>
</dbReference>
<organism evidence="6 7">
    <name type="scientific">Schizophyllum amplum</name>
    <dbReference type="NCBI Taxonomy" id="97359"/>
    <lineage>
        <taxon>Eukaryota</taxon>
        <taxon>Fungi</taxon>
        <taxon>Dikarya</taxon>
        <taxon>Basidiomycota</taxon>
        <taxon>Agaricomycotina</taxon>
        <taxon>Agaricomycetes</taxon>
        <taxon>Agaricomycetidae</taxon>
        <taxon>Agaricales</taxon>
        <taxon>Schizophyllaceae</taxon>
        <taxon>Schizophyllum</taxon>
    </lineage>
</organism>
<dbReference type="Proteomes" id="UP000320762">
    <property type="component" value="Unassembled WGS sequence"/>
</dbReference>
<dbReference type="SUPFAM" id="SSF51556">
    <property type="entry name" value="Metallo-dependent hydrolases"/>
    <property type="match status" value="1"/>
</dbReference>
<dbReference type="AlphaFoldDB" id="A0A550C6S7"/>
<sequence>MLFRGTFVHCPTLASLDILHDYVLHVDDSGFISHIAPAEDERSAQLLSELKEGLIAIPDGEFLVPSFVDLHLHAPQYLYAGNGLDMPLMEWLDKYTYKAEERLDAEPALAQAVYTRLARRLIECGTGAALLFGTIRTDTNLILARAMRDAGLRAYVGKLSMDISSRPTYTEGSASEALAAARSFVDECADVNNETAGSLVAPVVTPRFVPTCSAALLEGLGALAKEQNVRVQSHLAEAHDQVAWVRAERGMEDIDVFDKHALLTARTVQAHCTFLDPPDLDVLVAHGTAIAHCPLSNAYFSARPFRLREALQKGLKVGLGSDVAGGYALDLMHAMRQAVVVSRMREGERLVRQAGNNEGDYPHNLAINWKEALYLATRGGTLALDMPQGAGSFVVGAPFDCQRIKLYDGASGIGAGALDFFDLEMDPAAPRVLSEDAVEKWWCLGDGRNRVGMYVQGKALTP</sequence>
<dbReference type="OrthoDB" id="194468at2759"/>
<evidence type="ECO:0000256" key="3">
    <source>
        <dbReference type="ARBA" id="ARBA00022801"/>
    </source>
</evidence>
<evidence type="ECO:0000313" key="6">
    <source>
        <dbReference type="EMBL" id="TRM60503.1"/>
    </source>
</evidence>
<dbReference type="GO" id="GO:0008270">
    <property type="term" value="F:zinc ion binding"/>
    <property type="evidence" value="ECO:0007669"/>
    <property type="project" value="TreeGrafter"/>
</dbReference>
<dbReference type="EMBL" id="VDMD01000021">
    <property type="protein sequence ID" value="TRM60503.1"/>
    <property type="molecule type" value="Genomic_DNA"/>
</dbReference>
<keyword evidence="2" id="KW-0479">Metal-binding</keyword>
<evidence type="ECO:0000313" key="7">
    <source>
        <dbReference type="Proteomes" id="UP000320762"/>
    </source>
</evidence>
<protein>
    <recommendedName>
        <fullName evidence="5">Amidohydrolase-related domain-containing protein</fullName>
    </recommendedName>
</protein>
<evidence type="ECO:0000256" key="4">
    <source>
        <dbReference type="ARBA" id="ARBA00022833"/>
    </source>
</evidence>
<evidence type="ECO:0000256" key="2">
    <source>
        <dbReference type="ARBA" id="ARBA00022723"/>
    </source>
</evidence>
<dbReference type="Gene3D" id="3.20.20.140">
    <property type="entry name" value="Metal-dependent hydrolases"/>
    <property type="match status" value="1"/>
</dbReference>
<gene>
    <name evidence="6" type="ORF">BD626DRAFT_407130</name>
</gene>
<reference evidence="6 7" key="1">
    <citation type="journal article" date="2019" name="New Phytol.">
        <title>Comparative genomics reveals unique wood-decay strategies and fruiting body development in the Schizophyllaceae.</title>
        <authorList>
            <person name="Almasi E."/>
            <person name="Sahu N."/>
            <person name="Krizsan K."/>
            <person name="Balint B."/>
            <person name="Kovacs G.M."/>
            <person name="Kiss B."/>
            <person name="Cseklye J."/>
            <person name="Drula E."/>
            <person name="Henrissat B."/>
            <person name="Nagy I."/>
            <person name="Chovatia M."/>
            <person name="Adam C."/>
            <person name="LaButti K."/>
            <person name="Lipzen A."/>
            <person name="Riley R."/>
            <person name="Grigoriev I.V."/>
            <person name="Nagy L.G."/>
        </authorList>
    </citation>
    <scope>NUCLEOTIDE SEQUENCE [LARGE SCALE GENOMIC DNA]</scope>
    <source>
        <strain evidence="6 7">NL-1724</strain>
    </source>
</reference>
<keyword evidence="7" id="KW-1185">Reference proteome</keyword>
<dbReference type="Pfam" id="PF01979">
    <property type="entry name" value="Amidohydro_1"/>
    <property type="match status" value="1"/>
</dbReference>
<keyword evidence="4" id="KW-0862">Zinc</keyword>
<dbReference type="PANTHER" id="PTHR11271:SF6">
    <property type="entry name" value="GUANINE DEAMINASE"/>
    <property type="match status" value="1"/>
</dbReference>
<comment type="caution">
    <text evidence="6">The sequence shown here is derived from an EMBL/GenBank/DDBJ whole genome shotgun (WGS) entry which is preliminary data.</text>
</comment>
<dbReference type="InterPro" id="IPR006680">
    <property type="entry name" value="Amidohydro-rel"/>
</dbReference>
<dbReference type="InterPro" id="IPR011059">
    <property type="entry name" value="Metal-dep_hydrolase_composite"/>
</dbReference>
<dbReference type="InterPro" id="IPR032466">
    <property type="entry name" value="Metal_Hydrolase"/>
</dbReference>
<accession>A0A550C6S7</accession>
<proteinExistence type="predicted"/>
<keyword evidence="3" id="KW-0378">Hydrolase</keyword>
<dbReference type="InterPro" id="IPR051607">
    <property type="entry name" value="Metallo-dep_hydrolases"/>
</dbReference>
<dbReference type="Gene3D" id="2.30.40.10">
    <property type="entry name" value="Urease, subunit C, domain 1"/>
    <property type="match status" value="1"/>
</dbReference>